<reference evidence="2 3" key="1">
    <citation type="submission" date="2018-06" db="EMBL/GenBank/DDBJ databases">
        <title>Comparative genomics reveals the genomic features of Rhizophagus irregularis, R. cerebriforme, R. diaphanum and Gigaspora rosea, and their symbiotic lifestyle signature.</title>
        <authorList>
            <person name="Morin E."/>
            <person name="San Clemente H."/>
            <person name="Chen E.C.H."/>
            <person name="De La Providencia I."/>
            <person name="Hainaut M."/>
            <person name="Kuo A."/>
            <person name="Kohler A."/>
            <person name="Murat C."/>
            <person name="Tang N."/>
            <person name="Roy S."/>
            <person name="Loubradou J."/>
            <person name="Henrissat B."/>
            <person name="Grigoriev I.V."/>
            <person name="Corradi N."/>
            <person name="Roux C."/>
            <person name="Martin F.M."/>
        </authorList>
    </citation>
    <scope>NUCLEOTIDE SEQUENCE [LARGE SCALE GENOMIC DNA]</scope>
    <source>
        <strain evidence="2 3">DAOM 194757</strain>
    </source>
</reference>
<evidence type="ECO:0000313" key="2">
    <source>
        <dbReference type="EMBL" id="RIB00506.1"/>
    </source>
</evidence>
<sequence>MCPQITEIGETGPIVHYNQNVNNQSEMPYQNSAQLNFTNQNITSNQETTTNHQNISNCTNDVNINSSSWKLGYIIIFGLAFLVLGIIFLIIKQLSVVSAYEQIDQKEGGWGPNPTNPPCPWVEETNKCKWCSLDKKYCYCDSIIIWNWDDIEYGNYKWCKWCEKTNHNEREYRLMPKSPEIKSQEWKKKIKCSNCSKKYRLVYHDEEEQCPQTYEYSDPRR</sequence>
<evidence type="ECO:0000313" key="3">
    <source>
        <dbReference type="Proteomes" id="UP000266673"/>
    </source>
</evidence>
<keyword evidence="1" id="KW-0472">Membrane</keyword>
<accession>A0A397U0B1</accession>
<proteinExistence type="predicted"/>
<name>A0A397U0B1_9GLOM</name>
<dbReference type="AlphaFoldDB" id="A0A397U0B1"/>
<dbReference type="OrthoDB" id="2406604at2759"/>
<keyword evidence="3" id="KW-1185">Reference proteome</keyword>
<evidence type="ECO:0008006" key="4">
    <source>
        <dbReference type="Google" id="ProtNLM"/>
    </source>
</evidence>
<evidence type="ECO:0000256" key="1">
    <source>
        <dbReference type="SAM" id="Phobius"/>
    </source>
</evidence>
<dbReference type="EMBL" id="QKWP01004091">
    <property type="protein sequence ID" value="RIB00506.1"/>
    <property type="molecule type" value="Genomic_DNA"/>
</dbReference>
<keyword evidence="1" id="KW-0812">Transmembrane</keyword>
<gene>
    <name evidence="2" type="ORF">C2G38_2303420</name>
</gene>
<comment type="caution">
    <text evidence="2">The sequence shown here is derived from an EMBL/GenBank/DDBJ whole genome shotgun (WGS) entry which is preliminary data.</text>
</comment>
<organism evidence="2 3">
    <name type="scientific">Gigaspora rosea</name>
    <dbReference type="NCBI Taxonomy" id="44941"/>
    <lineage>
        <taxon>Eukaryota</taxon>
        <taxon>Fungi</taxon>
        <taxon>Fungi incertae sedis</taxon>
        <taxon>Mucoromycota</taxon>
        <taxon>Glomeromycotina</taxon>
        <taxon>Glomeromycetes</taxon>
        <taxon>Diversisporales</taxon>
        <taxon>Gigasporaceae</taxon>
        <taxon>Gigaspora</taxon>
    </lineage>
</organism>
<dbReference type="Proteomes" id="UP000266673">
    <property type="component" value="Unassembled WGS sequence"/>
</dbReference>
<keyword evidence="1" id="KW-1133">Transmembrane helix</keyword>
<protein>
    <recommendedName>
        <fullName evidence="4">Transmembrane protein</fullName>
    </recommendedName>
</protein>
<feature type="transmembrane region" description="Helical" evidence="1">
    <location>
        <begin position="71"/>
        <end position="91"/>
    </location>
</feature>